<dbReference type="GeneTree" id="ENSGT00940000163913"/>
<sequence>SSVPGAQRRAGGSMADSCCSDPSTVLTCLGALTLLYLCLKYGWKTLNAVRIHILSEFWRVDLKSYGEWAVVTGATAGIGKAYAEELAKRGLNVVLISRSVEKLKRVAAEIESRHGKKTLTLQADFTAGSWIYEAIELGLRDLNIGILVNNVGMAYPEFPGCFLNAPKIEKGINDLLNCNVLSVIQMTRIVLPQMIERNRKKGVIINLSSESGAHPLPMMTMYSASKVFVDFFSQGLSAEYQSKGIIIQSVMPLFVSTNMTHNLTTNVLVKKAEDFAREALNTVGLSRQTAGCLSHTIQHFLLDTFFPRWLYFSSFYINVVKAWNQREKKHRDNMTATQRTRKS</sequence>
<evidence type="ECO:0000313" key="6">
    <source>
        <dbReference type="Ensembl" id="ENSLACP00000003404.1"/>
    </source>
</evidence>
<dbReference type="eggNOG" id="KOG1014">
    <property type="taxonomic scope" value="Eukaryota"/>
</dbReference>
<dbReference type="AlphaFoldDB" id="H3A183"/>
<dbReference type="GO" id="GO:0006694">
    <property type="term" value="P:steroid biosynthetic process"/>
    <property type="evidence" value="ECO:0007669"/>
    <property type="project" value="UniProtKB-KW"/>
</dbReference>
<protein>
    <recommendedName>
        <fullName evidence="8">Hydroxysteroid (20-beta) dehydrogenase 2</fullName>
    </recommendedName>
</protein>
<dbReference type="EMBL" id="AFYH01105099">
    <property type="status" value="NOT_ANNOTATED_CDS"/>
    <property type="molecule type" value="Genomic_DNA"/>
</dbReference>
<evidence type="ECO:0000313" key="7">
    <source>
        <dbReference type="Proteomes" id="UP000008672"/>
    </source>
</evidence>
<dbReference type="PROSITE" id="PS00061">
    <property type="entry name" value="ADH_SHORT"/>
    <property type="match status" value="1"/>
</dbReference>
<evidence type="ECO:0000256" key="2">
    <source>
        <dbReference type="ARBA" id="ARBA00022857"/>
    </source>
</evidence>
<proteinExistence type="inferred from homology"/>
<keyword evidence="3" id="KW-0443">Lipid metabolism</keyword>
<accession>H3A183</accession>
<keyword evidence="3" id="KW-0444">Lipid biosynthesis</keyword>
<evidence type="ECO:0008006" key="8">
    <source>
        <dbReference type="Google" id="ProtNLM"/>
    </source>
</evidence>
<dbReference type="GO" id="GO:0005783">
    <property type="term" value="C:endoplasmic reticulum"/>
    <property type="evidence" value="ECO:0007669"/>
    <property type="project" value="UniProtKB-SubCell"/>
</dbReference>
<dbReference type="Ensembl" id="ENSLACT00000003434.1">
    <property type="protein sequence ID" value="ENSLACP00000003404.1"/>
    <property type="gene ID" value="ENSLACG00000003040.2"/>
</dbReference>
<comment type="subcellular location">
    <subcellularLocation>
        <location evidence="1">Endoplasmic reticulum</location>
    </subcellularLocation>
</comment>
<evidence type="ECO:0000256" key="5">
    <source>
        <dbReference type="RuleBase" id="RU000363"/>
    </source>
</evidence>
<gene>
    <name evidence="6" type="primary">HSD20B2</name>
</gene>
<dbReference type="PRINTS" id="PR00081">
    <property type="entry name" value="GDHRDH"/>
</dbReference>
<dbReference type="SUPFAM" id="SSF51735">
    <property type="entry name" value="NAD(P)-binding Rossmann-fold domains"/>
    <property type="match status" value="1"/>
</dbReference>
<dbReference type="PIRSF" id="PIRSF000126">
    <property type="entry name" value="11-beta-HSD1"/>
    <property type="match status" value="1"/>
</dbReference>
<dbReference type="OMA" id="FCASATW"/>
<dbReference type="EMBL" id="AFYH01105098">
    <property type="status" value="NOT_ANNOTATED_CDS"/>
    <property type="molecule type" value="Genomic_DNA"/>
</dbReference>
<reference evidence="6" key="3">
    <citation type="submission" date="2025-09" db="UniProtKB">
        <authorList>
            <consortium name="Ensembl"/>
        </authorList>
    </citation>
    <scope>IDENTIFICATION</scope>
</reference>
<evidence type="ECO:0000256" key="4">
    <source>
        <dbReference type="ARBA" id="ARBA00023002"/>
    </source>
</evidence>
<evidence type="ECO:0000256" key="3">
    <source>
        <dbReference type="ARBA" id="ARBA00022955"/>
    </source>
</evidence>
<keyword evidence="3" id="KW-0752">Steroid biosynthesis</keyword>
<dbReference type="FunFam" id="3.40.50.720:FF:000137">
    <property type="entry name" value="Hydroxysteroid (17-beta) dehydrogenase 3"/>
    <property type="match status" value="1"/>
</dbReference>
<dbReference type="InParanoid" id="H3A183"/>
<dbReference type="EMBL" id="AFYH01105097">
    <property type="status" value="NOT_ANNOTATED_CDS"/>
    <property type="molecule type" value="Genomic_DNA"/>
</dbReference>
<evidence type="ECO:0000256" key="1">
    <source>
        <dbReference type="ARBA" id="ARBA00004240"/>
    </source>
</evidence>
<reference evidence="6" key="2">
    <citation type="submission" date="2025-08" db="UniProtKB">
        <authorList>
            <consortium name="Ensembl"/>
        </authorList>
    </citation>
    <scope>IDENTIFICATION</scope>
</reference>
<dbReference type="InterPro" id="IPR051019">
    <property type="entry name" value="VLCFA-Steroid_DH"/>
</dbReference>
<dbReference type="STRING" id="7897.ENSLACP00000003404"/>
<dbReference type="InterPro" id="IPR036291">
    <property type="entry name" value="NAD(P)-bd_dom_sf"/>
</dbReference>
<dbReference type="InterPro" id="IPR020904">
    <property type="entry name" value="Sc_DH/Rdtase_CS"/>
</dbReference>
<keyword evidence="2" id="KW-0521">NADP</keyword>
<keyword evidence="7" id="KW-1185">Reference proteome</keyword>
<dbReference type="CDD" id="cd05356">
    <property type="entry name" value="17beta-HSD1_like_SDR_c"/>
    <property type="match status" value="1"/>
</dbReference>
<organism evidence="6 7">
    <name type="scientific">Latimeria chalumnae</name>
    <name type="common">Coelacanth</name>
    <dbReference type="NCBI Taxonomy" id="7897"/>
    <lineage>
        <taxon>Eukaryota</taxon>
        <taxon>Metazoa</taxon>
        <taxon>Chordata</taxon>
        <taxon>Craniata</taxon>
        <taxon>Vertebrata</taxon>
        <taxon>Euteleostomi</taxon>
        <taxon>Coelacanthiformes</taxon>
        <taxon>Coelacanthidae</taxon>
        <taxon>Latimeria</taxon>
    </lineage>
</organism>
<dbReference type="InterPro" id="IPR002347">
    <property type="entry name" value="SDR_fam"/>
</dbReference>
<dbReference type="PRINTS" id="PR00080">
    <property type="entry name" value="SDRFAMILY"/>
</dbReference>
<dbReference type="Bgee" id="ENSLACG00000003040">
    <property type="expression patterns" value="Expressed in muscle tissue and 6 other cell types or tissues"/>
</dbReference>
<dbReference type="Pfam" id="PF00106">
    <property type="entry name" value="adh_short"/>
    <property type="match status" value="1"/>
</dbReference>
<dbReference type="GO" id="GO:0016491">
    <property type="term" value="F:oxidoreductase activity"/>
    <property type="evidence" value="ECO:0007669"/>
    <property type="project" value="UniProtKB-KW"/>
</dbReference>
<dbReference type="PANTHER" id="PTHR43899">
    <property type="entry name" value="RH59310P"/>
    <property type="match status" value="1"/>
</dbReference>
<comment type="similarity">
    <text evidence="5">Belongs to the short-chain dehydrogenases/reductases (SDR) family.</text>
</comment>
<dbReference type="Proteomes" id="UP000008672">
    <property type="component" value="Unassembled WGS sequence"/>
</dbReference>
<name>H3A183_LATCH</name>
<reference evidence="7" key="1">
    <citation type="submission" date="2011-08" db="EMBL/GenBank/DDBJ databases">
        <title>The draft genome of Latimeria chalumnae.</title>
        <authorList>
            <person name="Di Palma F."/>
            <person name="Alfoldi J."/>
            <person name="Johnson J."/>
            <person name="Berlin A."/>
            <person name="Gnerre S."/>
            <person name="Jaffe D."/>
            <person name="MacCallum I."/>
            <person name="Young S."/>
            <person name="Walker B.J."/>
            <person name="Lander E."/>
            <person name="Lindblad-Toh K."/>
        </authorList>
    </citation>
    <scope>NUCLEOTIDE SEQUENCE [LARGE SCALE GENOMIC DNA]</scope>
    <source>
        <strain evidence="7">Wild caught</strain>
    </source>
</reference>
<dbReference type="PANTHER" id="PTHR43899:SF10">
    <property type="entry name" value="20BETA-HYDROXYSTEROID DEHYDROGENASE TYPE 2"/>
    <property type="match status" value="1"/>
</dbReference>
<dbReference type="Gene3D" id="3.40.50.720">
    <property type="entry name" value="NAD(P)-binding Rossmann-like Domain"/>
    <property type="match status" value="1"/>
</dbReference>
<keyword evidence="4" id="KW-0560">Oxidoreductase</keyword>